<protein>
    <submittedName>
        <fullName evidence="2">Uncharacterized protein</fullName>
    </submittedName>
</protein>
<dbReference type="AlphaFoldDB" id="A0A1I7YRE9"/>
<evidence type="ECO:0000313" key="2">
    <source>
        <dbReference type="WBParaSite" id="L893_g19065.t1"/>
    </source>
</evidence>
<keyword evidence="1" id="KW-1185">Reference proteome</keyword>
<dbReference type="WBParaSite" id="L893_g19065.t1">
    <property type="protein sequence ID" value="L893_g19065.t1"/>
    <property type="gene ID" value="L893_g19065"/>
</dbReference>
<organism evidence="1 2">
    <name type="scientific">Steinernema glaseri</name>
    <dbReference type="NCBI Taxonomy" id="37863"/>
    <lineage>
        <taxon>Eukaryota</taxon>
        <taxon>Metazoa</taxon>
        <taxon>Ecdysozoa</taxon>
        <taxon>Nematoda</taxon>
        <taxon>Chromadorea</taxon>
        <taxon>Rhabditida</taxon>
        <taxon>Tylenchina</taxon>
        <taxon>Panagrolaimomorpha</taxon>
        <taxon>Strongyloidoidea</taxon>
        <taxon>Steinernematidae</taxon>
        <taxon>Steinernema</taxon>
    </lineage>
</organism>
<sequence>MSSTFCTCKLQSLPRNCRERNSESSVTVTSSDLRYSLVDLLLSSFLLSLLPTGNLKEDRADRRTVRSQISPPVDSLGHCPPAVTRVGLSTSHFAAAGYLRFRWHFSCLNAHDRPASSSRGP</sequence>
<dbReference type="Proteomes" id="UP000095287">
    <property type="component" value="Unplaced"/>
</dbReference>
<reference evidence="2" key="1">
    <citation type="submission" date="2016-11" db="UniProtKB">
        <authorList>
            <consortium name="WormBaseParasite"/>
        </authorList>
    </citation>
    <scope>IDENTIFICATION</scope>
</reference>
<accession>A0A1I7YRE9</accession>
<proteinExistence type="predicted"/>
<name>A0A1I7YRE9_9BILA</name>
<evidence type="ECO:0000313" key="1">
    <source>
        <dbReference type="Proteomes" id="UP000095287"/>
    </source>
</evidence>